<feature type="transmembrane region" description="Helical" evidence="1">
    <location>
        <begin position="21"/>
        <end position="40"/>
    </location>
</feature>
<comment type="caution">
    <text evidence="2">The sequence shown here is derived from an EMBL/GenBank/DDBJ whole genome shotgun (WGS) entry which is preliminary data.</text>
</comment>
<dbReference type="AlphaFoldDB" id="A0ABD1G8K7"/>
<reference evidence="2 3" key="1">
    <citation type="submission" date="2024-06" db="EMBL/GenBank/DDBJ databases">
        <title>A chromosome level genome sequence of Diviner's sage (Salvia divinorum).</title>
        <authorList>
            <person name="Ford S.A."/>
            <person name="Ro D.-K."/>
            <person name="Ness R.W."/>
            <person name="Phillips M.A."/>
        </authorList>
    </citation>
    <scope>NUCLEOTIDE SEQUENCE [LARGE SCALE GENOMIC DNA]</scope>
    <source>
        <strain evidence="2">SAF-2024a</strain>
        <tissue evidence="2">Leaf</tissue>
    </source>
</reference>
<proteinExistence type="predicted"/>
<gene>
    <name evidence="2" type="ORF">AAHA92_24821</name>
</gene>
<protein>
    <submittedName>
        <fullName evidence="2">Uncharacterized protein</fullName>
    </submittedName>
</protein>
<accession>A0ABD1G8K7</accession>
<dbReference type="InterPro" id="IPR026749">
    <property type="entry name" value="Tmem135"/>
</dbReference>
<evidence type="ECO:0000256" key="1">
    <source>
        <dbReference type="SAM" id="Phobius"/>
    </source>
</evidence>
<organism evidence="2 3">
    <name type="scientific">Salvia divinorum</name>
    <name type="common">Maria pastora</name>
    <name type="synonym">Diviner's sage</name>
    <dbReference type="NCBI Taxonomy" id="28513"/>
    <lineage>
        <taxon>Eukaryota</taxon>
        <taxon>Viridiplantae</taxon>
        <taxon>Streptophyta</taxon>
        <taxon>Embryophyta</taxon>
        <taxon>Tracheophyta</taxon>
        <taxon>Spermatophyta</taxon>
        <taxon>Magnoliopsida</taxon>
        <taxon>eudicotyledons</taxon>
        <taxon>Gunneridae</taxon>
        <taxon>Pentapetalae</taxon>
        <taxon>asterids</taxon>
        <taxon>lamiids</taxon>
        <taxon>Lamiales</taxon>
        <taxon>Lamiaceae</taxon>
        <taxon>Nepetoideae</taxon>
        <taxon>Mentheae</taxon>
        <taxon>Salviinae</taxon>
        <taxon>Salvia</taxon>
        <taxon>Salvia subgen. Calosphace</taxon>
    </lineage>
</organism>
<keyword evidence="1" id="KW-1133">Transmembrane helix</keyword>
<keyword evidence="1" id="KW-0472">Membrane</keyword>
<sequence length="127" mass="14496">MELLFATGKYNISSIVTYPEALLAVFFVLFGVDVTALFIYTHLPEFSLTFCLLKCLCFTHGLCMMSKCIIVSKTNRADALVFSISTAVIMHCYAMERDVFRSKYLNVLDWVFGVPLPPYEMTPRKKK</sequence>
<keyword evidence="1" id="KW-0812">Transmembrane</keyword>
<name>A0ABD1G8K7_SALDI</name>
<dbReference type="PANTHER" id="PTHR12459">
    <property type="entry name" value="TRANSMEMBRANE PROTEIN 135-RELATED"/>
    <property type="match status" value="1"/>
</dbReference>
<dbReference type="EMBL" id="JBEAFC010000009">
    <property type="protein sequence ID" value="KAL1540469.1"/>
    <property type="molecule type" value="Genomic_DNA"/>
</dbReference>
<evidence type="ECO:0000313" key="3">
    <source>
        <dbReference type="Proteomes" id="UP001567538"/>
    </source>
</evidence>
<dbReference type="PANTHER" id="PTHR12459:SF15">
    <property type="entry name" value="TRANSMEMBRANE PROTEIN 135"/>
    <property type="match status" value="1"/>
</dbReference>
<keyword evidence="3" id="KW-1185">Reference proteome</keyword>
<evidence type="ECO:0000313" key="2">
    <source>
        <dbReference type="EMBL" id="KAL1540469.1"/>
    </source>
</evidence>
<dbReference type="Proteomes" id="UP001567538">
    <property type="component" value="Unassembled WGS sequence"/>
</dbReference>